<protein>
    <submittedName>
        <fullName evidence="3">Nucleoside phosphorylase domain-containing protein</fullName>
    </submittedName>
</protein>
<dbReference type="Gene3D" id="3.40.50.1580">
    <property type="entry name" value="Nucleoside phosphorylase domain"/>
    <property type="match status" value="1"/>
</dbReference>
<name>A0AAF3J1E5_9BILA</name>
<dbReference type="SUPFAM" id="SSF53167">
    <property type="entry name" value="Purine and uridine phosphorylases"/>
    <property type="match status" value="1"/>
</dbReference>
<dbReference type="WBParaSite" id="MBELARI_LOCUS10186">
    <property type="protein sequence ID" value="MBELARI_LOCUS10186"/>
    <property type="gene ID" value="MBELARI_LOCUS10186"/>
</dbReference>
<dbReference type="InterPro" id="IPR035994">
    <property type="entry name" value="Nucleoside_phosphorylase_sf"/>
</dbReference>
<organism evidence="2 3">
    <name type="scientific">Mesorhabditis belari</name>
    <dbReference type="NCBI Taxonomy" id="2138241"/>
    <lineage>
        <taxon>Eukaryota</taxon>
        <taxon>Metazoa</taxon>
        <taxon>Ecdysozoa</taxon>
        <taxon>Nematoda</taxon>
        <taxon>Chromadorea</taxon>
        <taxon>Rhabditida</taxon>
        <taxon>Rhabditina</taxon>
        <taxon>Rhabditomorpha</taxon>
        <taxon>Rhabditoidea</taxon>
        <taxon>Rhabditidae</taxon>
        <taxon>Mesorhabditinae</taxon>
        <taxon>Mesorhabditis</taxon>
    </lineage>
</organism>
<dbReference type="PANTHER" id="PTHR47705:SF1">
    <property type="entry name" value="PNP_UDP_1 DOMAIN-CONTAINING PROTEIN"/>
    <property type="match status" value="1"/>
</dbReference>
<dbReference type="Proteomes" id="UP000887575">
    <property type="component" value="Unassembled WGS sequence"/>
</dbReference>
<keyword evidence="2" id="KW-1185">Reference proteome</keyword>
<dbReference type="AlphaFoldDB" id="A0AAF3J1E5"/>
<proteinExistence type="predicted"/>
<reference evidence="3" key="1">
    <citation type="submission" date="2024-02" db="UniProtKB">
        <authorList>
            <consortium name="WormBaseParasite"/>
        </authorList>
    </citation>
    <scope>IDENTIFICATION</scope>
</reference>
<evidence type="ECO:0000313" key="3">
    <source>
        <dbReference type="WBParaSite" id="MBELARI_LOCUS10186"/>
    </source>
</evidence>
<dbReference type="InterPro" id="IPR055121">
    <property type="entry name" value="HTH_69"/>
</dbReference>
<dbReference type="GO" id="GO:0009116">
    <property type="term" value="P:nucleoside metabolic process"/>
    <property type="evidence" value="ECO:0007669"/>
    <property type="project" value="InterPro"/>
</dbReference>
<dbReference type="GO" id="GO:0003824">
    <property type="term" value="F:catalytic activity"/>
    <property type="evidence" value="ECO:0007669"/>
    <property type="project" value="InterPro"/>
</dbReference>
<dbReference type="Pfam" id="PF22979">
    <property type="entry name" value="HTH_69"/>
    <property type="match status" value="1"/>
</dbReference>
<accession>A0AAF3J1E5</accession>
<sequence>MVVSSLVALVPLKKQIDHNKSKITREFDINSDRVLHIAGGNHSGIIIYKASDEDEEPIPDFTLSFTVWLSDGSIRRQETRTLQFALVEGVDIRDGAAAVRSFFNCLLKNLPRDNVGFVTRALKLMQSGYSEILSIVIDMKWLSEDEVIEMPNTSLYDTAPEVASIARVQEQLEHAFPNGLPVSKLAERLKTTEDEVHQFLLELEAAGIAQRVDDEWLRRDLRNVDGVIASHRGGLAAGVVSPPTIAIITHLFVEKQAIDAIITEPEVTHRYKSGGDSNAYTIGTIGRHRVVATKLAVVGDSREATTSSGSITTRLLGNFQHIEHVFVVGVGGGVPHLTDAKKHARLGDVVVSSDATNPAYLFAQDTVIDPDTGDVKDFVIHRHNPLDRKIANVVGNGGETLFKKWETHTQETIKKLNSTAQTEDEFSKPSAETDVLFVHVGGGDLVVLPHPNQNRQFPLIHLGSIGGMTARRVDEINEDEVRDLFASEFGVRALDAGFETVISAIEGSRIGSWALIRGIADYQHGHSRAAKLWQAHAAARAAAMTQTIIENL</sequence>
<evidence type="ECO:0000259" key="1">
    <source>
        <dbReference type="Pfam" id="PF22979"/>
    </source>
</evidence>
<dbReference type="PANTHER" id="PTHR47705">
    <property type="entry name" value="AGAP000321-PA"/>
    <property type="match status" value="1"/>
</dbReference>
<feature type="domain" description="Winged helix-turn-helix" evidence="1">
    <location>
        <begin position="164"/>
        <end position="220"/>
    </location>
</feature>
<evidence type="ECO:0000313" key="2">
    <source>
        <dbReference type="Proteomes" id="UP000887575"/>
    </source>
</evidence>